<dbReference type="AlphaFoldDB" id="A0A132P089"/>
<dbReference type="SUPFAM" id="SSF54211">
    <property type="entry name" value="Ribosomal protein S5 domain 2-like"/>
    <property type="match status" value="1"/>
</dbReference>
<dbReference type="Proteomes" id="UP000070089">
    <property type="component" value="Unassembled WGS sequence"/>
</dbReference>
<keyword evidence="6" id="KW-0269">Exonuclease</keyword>
<feature type="domain" description="Exoribonuclease phosphorolytic" evidence="5">
    <location>
        <begin position="31"/>
        <end position="147"/>
    </location>
</feature>
<dbReference type="GO" id="GO:0034475">
    <property type="term" value="P:U4 snRNA 3'-end processing"/>
    <property type="evidence" value="ECO:0007669"/>
    <property type="project" value="TreeGrafter"/>
</dbReference>
<name>A0A132P089_GIAIN</name>
<dbReference type="Pfam" id="PF01138">
    <property type="entry name" value="RNase_PH"/>
    <property type="match status" value="1"/>
</dbReference>
<evidence type="ECO:0000256" key="1">
    <source>
        <dbReference type="ARBA" id="ARBA00004123"/>
    </source>
</evidence>
<comment type="caution">
    <text evidence="6">The sequence shown here is derived from an EMBL/GenBank/DDBJ whole genome shotgun (WGS) entry which is preliminary data.</text>
</comment>
<evidence type="ECO:0000256" key="2">
    <source>
        <dbReference type="ARBA" id="ARBA00004496"/>
    </source>
</evidence>
<gene>
    <name evidence="6" type="ORF">QR46_0197</name>
</gene>
<protein>
    <submittedName>
        <fullName evidence="6">Putative Ribonuclease PH/ exosome complex exonuclease</fullName>
    </submittedName>
</protein>
<dbReference type="Gene3D" id="3.30.230.70">
    <property type="entry name" value="GHMP Kinase, N-terminal domain"/>
    <property type="match status" value="1"/>
</dbReference>
<dbReference type="GO" id="GO:0071035">
    <property type="term" value="P:nuclear polyadenylation-dependent rRNA catabolic process"/>
    <property type="evidence" value="ECO:0007669"/>
    <property type="project" value="TreeGrafter"/>
</dbReference>
<dbReference type="GO" id="GO:0035925">
    <property type="term" value="F:mRNA 3'-UTR AU-rich region binding"/>
    <property type="evidence" value="ECO:0007669"/>
    <property type="project" value="TreeGrafter"/>
</dbReference>
<dbReference type="InterPro" id="IPR027408">
    <property type="entry name" value="PNPase/RNase_PH_dom_sf"/>
</dbReference>
<organism evidence="6 7">
    <name type="scientific">Giardia duodenalis assemblage B</name>
    <dbReference type="NCBI Taxonomy" id="1394984"/>
    <lineage>
        <taxon>Eukaryota</taxon>
        <taxon>Metamonada</taxon>
        <taxon>Diplomonadida</taxon>
        <taxon>Hexamitidae</taxon>
        <taxon>Giardiinae</taxon>
        <taxon>Giardia</taxon>
    </lineage>
</organism>
<comment type="similarity">
    <text evidence="3">Belongs to the RNase PH family.</text>
</comment>
<reference evidence="6 7" key="1">
    <citation type="journal article" date="2015" name="Mol. Biochem. Parasitol.">
        <title>Identification of polymorphic genes for use in assemblage B genotyping assays through comparative genomics of multiple assemblage B Giardia duodenalis isolates.</title>
        <authorList>
            <person name="Wielinga C."/>
            <person name="Thompson R.C."/>
            <person name="Monis P."/>
            <person name="Ryan U."/>
        </authorList>
    </citation>
    <scope>NUCLEOTIDE SEQUENCE [LARGE SCALE GENOMIC DNA]</scope>
    <source>
        <strain evidence="6 7">BAH15c1</strain>
    </source>
</reference>
<dbReference type="GO" id="GO:0034473">
    <property type="term" value="P:U1 snRNA 3'-end processing"/>
    <property type="evidence" value="ECO:0007669"/>
    <property type="project" value="TreeGrafter"/>
</dbReference>
<dbReference type="GO" id="GO:0071038">
    <property type="term" value="P:TRAMP-dependent tRNA surveillance pathway"/>
    <property type="evidence" value="ECO:0007669"/>
    <property type="project" value="TreeGrafter"/>
</dbReference>
<keyword evidence="4" id="KW-0963">Cytoplasm</keyword>
<dbReference type="GO" id="GO:0000177">
    <property type="term" value="C:cytoplasmic exosome (RNase complex)"/>
    <property type="evidence" value="ECO:0007669"/>
    <property type="project" value="TreeGrafter"/>
</dbReference>
<evidence type="ECO:0000256" key="3">
    <source>
        <dbReference type="ARBA" id="ARBA00006678"/>
    </source>
</evidence>
<dbReference type="EMBL" id="JXTI01000003">
    <property type="protein sequence ID" value="KWX15741.1"/>
    <property type="molecule type" value="Genomic_DNA"/>
</dbReference>
<dbReference type="GO" id="GO:0000467">
    <property type="term" value="P:exonucleolytic trimming to generate mature 3'-end of 5.8S rRNA from tricistronic rRNA transcript (SSU-rRNA, 5.8S rRNA, LSU-rRNA)"/>
    <property type="evidence" value="ECO:0007669"/>
    <property type="project" value="TreeGrafter"/>
</dbReference>
<dbReference type="InterPro" id="IPR020568">
    <property type="entry name" value="Ribosomal_Su5_D2-typ_SF"/>
</dbReference>
<dbReference type="GO" id="GO:0016075">
    <property type="term" value="P:rRNA catabolic process"/>
    <property type="evidence" value="ECO:0007669"/>
    <property type="project" value="TreeGrafter"/>
</dbReference>
<accession>A0A132P089</accession>
<evidence type="ECO:0000256" key="4">
    <source>
        <dbReference type="ARBA" id="ARBA00022490"/>
    </source>
</evidence>
<dbReference type="SUPFAM" id="SSF55666">
    <property type="entry name" value="Ribonuclease PH domain 2-like"/>
    <property type="match status" value="1"/>
</dbReference>
<evidence type="ECO:0000313" key="6">
    <source>
        <dbReference type="EMBL" id="KWX15741.1"/>
    </source>
</evidence>
<dbReference type="GO" id="GO:0000176">
    <property type="term" value="C:nuclear exosome (RNase complex)"/>
    <property type="evidence" value="ECO:0007669"/>
    <property type="project" value="TreeGrafter"/>
</dbReference>
<sequence>MNAIPHALEILYTDTRIDGRGIGETRDIALSFFTTRGSVLVEKGKTKVAASSKLSILSGKQLKSGRITVTCNLPSELKETVEHINLADILTSTFASDQVVPKDTLVIIPGALYFVIRCSVEILQDDGGLRDACIIAAGTSIYHMGIPNVQAFRGSSIDTGNKKQVEELTKHIMSLPRDELVTMRYIPLSVTFGHLDKRKITLCQLSFTTNIEDTLSGDEKDPKQRMPDIQYDYLIDCCREELDLCAGCTTIVLDKSGLTNGLYKLAGAPISPHDLVQMTVEAHEAVRHASTDIEAAVIADIEARKKELIAKVKGY</sequence>
<dbReference type="InterPro" id="IPR036345">
    <property type="entry name" value="ExoRNase_PH_dom2_sf"/>
</dbReference>
<dbReference type="VEuPathDB" id="GiardiaDB:QR46_0197"/>
<dbReference type="OrthoDB" id="10264038at2759"/>
<keyword evidence="6" id="KW-0378">Hydrolase</keyword>
<keyword evidence="6" id="KW-0540">Nuclease</keyword>
<evidence type="ECO:0000259" key="5">
    <source>
        <dbReference type="Pfam" id="PF01138"/>
    </source>
</evidence>
<dbReference type="PANTHER" id="PTHR11097:SF14">
    <property type="entry name" value="EXOSOME COMPLEX COMPONENT RRP45"/>
    <property type="match status" value="1"/>
</dbReference>
<comment type="subcellular location">
    <subcellularLocation>
        <location evidence="2">Cytoplasm</location>
    </subcellularLocation>
    <subcellularLocation>
        <location evidence="1">Nucleus</location>
    </subcellularLocation>
</comment>
<evidence type="ECO:0000313" key="7">
    <source>
        <dbReference type="Proteomes" id="UP000070089"/>
    </source>
</evidence>
<dbReference type="InterPro" id="IPR001247">
    <property type="entry name" value="ExoRNase_PH_dom1"/>
</dbReference>
<dbReference type="InterPro" id="IPR050590">
    <property type="entry name" value="Exosome_comp_Rrp42_subfam"/>
</dbReference>
<proteinExistence type="inferred from homology"/>
<dbReference type="GO" id="GO:0004527">
    <property type="term" value="F:exonuclease activity"/>
    <property type="evidence" value="ECO:0007669"/>
    <property type="project" value="UniProtKB-KW"/>
</dbReference>
<dbReference type="GO" id="GO:0071028">
    <property type="term" value="P:nuclear mRNA surveillance"/>
    <property type="evidence" value="ECO:0007669"/>
    <property type="project" value="TreeGrafter"/>
</dbReference>
<dbReference type="PANTHER" id="PTHR11097">
    <property type="entry name" value="EXOSOME COMPLEX EXONUCLEASE RIBOSOMAL RNA PROCESSING PROTEIN"/>
    <property type="match status" value="1"/>
</dbReference>
<dbReference type="GO" id="GO:0034476">
    <property type="term" value="P:U5 snRNA 3'-end processing"/>
    <property type="evidence" value="ECO:0007669"/>
    <property type="project" value="TreeGrafter"/>
</dbReference>